<gene>
    <name evidence="3" type="ORF">HIM_09636</name>
</gene>
<evidence type="ECO:0000256" key="2">
    <source>
        <dbReference type="SAM" id="Phobius"/>
    </source>
</evidence>
<evidence type="ECO:0000313" key="3">
    <source>
        <dbReference type="EMBL" id="KJZ70981.1"/>
    </source>
</evidence>
<sequence>MPRPTSEHLLEETEQAPRARPSTEAFLSSPERSRSPAATTCNLEQPDARAIPNLAGGRGPEASRLSDASDPDGIMTDPGSGRKGRRVEGSGDAEASAAELAAASERPGLRRNGRSGTPLLYKAEDTGNGDTQRGLLRSRTDDDDDDDDERAASLDLEPGDDPRDPLHRPTFSRQSTMHSRAPLAAAAAASAASARKKYSYAAVFLAIGLVTFAIQTELSAHIQHDLGWDKAYCMMYFTHGSWIVLYPAMLLVLRMQKLKEPWPVFWRRHKQLLSSTVAMIELQTLDVFSPSVQRRARPMLYLIRTTAFITSALTIASLSWYVAVSLTTPSDLTAIYNCSAFFAYLFSVTILREPLRLDKSVAVFIAIIGVLVVAYGDTGGDTGGAEAGPGNEQPGAGSRFAGNLRYACPPEGVSPGRGTIFANTFGACIGLFTLTVIWIPLPILHMLNIEKFELPAASTGWLVLVAVLANVAFSGSFLVLISLTSPVLSSVAALLTIFIVALADWFLTGQPLSWAAIIGGSMIIVAFVGLSWSTYREMAEHEARKLAVDLSDSDEDADLSPSDH</sequence>
<dbReference type="Proteomes" id="UP000054481">
    <property type="component" value="Unassembled WGS sequence"/>
</dbReference>
<dbReference type="PANTHER" id="PTHR19346">
    <property type="entry name" value="SUGAR PHOSPHATE TRANSPORTER DOMAIN-CONTAINING PROTEIN"/>
    <property type="match status" value="1"/>
</dbReference>
<feature type="transmembrane region" description="Helical" evidence="2">
    <location>
        <begin position="461"/>
        <end position="481"/>
    </location>
</feature>
<proteinExistence type="predicted"/>
<name>A0A0F7ZGJ1_9HYPO</name>
<feature type="transmembrane region" description="Helical" evidence="2">
    <location>
        <begin position="420"/>
        <end position="441"/>
    </location>
</feature>
<evidence type="ECO:0000256" key="1">
    <source>
        <dbReference type="SAM" id="MobiDB-lite"/>
    </source>
</evidence>
<keyword evidence="2" id="KW-0812">Transmembrane</keyword>
<keyword evidence="4" id="KW-1185">Reference proteome</keyword>
<dbReference type="EMBL" id="KQ030597">
    <property type="protein sequence ID" value="KJZ70981.1"/>
    <property type="molecule type" value="Genomic_DNA"/>
</dbReference>
<keyword evidence="2" id="KW-0472">Membrane</keyword>
<accession>A0A0F7ZGJ1</accession>
<feature type="transmembrane region" description="Helical" evidence="2">
    <location>
        <begin position="514"/>
        <end position="535"/>
    </location>
</feature>
<feature type="transmembrane region" description="Helical" evidence="2">
    <location>
        <begin position="487"/>
        <end position="507"/>
    </location>
</feature>
<evidence type="ECO:0008006" key="5">
    <source>
        <dbReference type="Google" id="ProtNLM"/>
    </source>
</evidence>
<keyword evidence="2" id="KW-1133">Transmembrane helix</keyword>
<feature type="compositionally biased region" description="Basic and acidic residues" evidence="1">
    <location>
        <begin position="1"/>
        <end position="17"/>
    </location>
</feature>
<evidence type="ECO:0000313" key="4">
    <source>
        <dbReference type="Proteomes" id="UP000054481"/>
    </source>
</evidence>
<reference evidence="3 4" key="1">
    <citation type="journal article" date="2014" name="Genome Biol. Evol.">
        <title>Comparative genomics and transcriptomics analyses reveal divergent lifestyle features of nematode endoparasitic fungus Hirsutella minnesotensis.</title>
        <authorList>
            <person name="Lai Y."/>
            <person name="Liu K."/>
            <person name="Zhang X."/>
            <person name="Zhang X."/>
            <person name="Li K."/>
            <person name="Wang N."/>
            <person name="Shu C."/>
            <person name="Wu Y."/>
            <person name="Wang C."/>
            <person name="Bushley K.E."/>
            <person name="Xiang M."/>
            <person name="Liu X."/>
        </authorList>
    </citation>
    <scope>NUCLEOTIDE SEQUENCE [LARGE SCALE GENOMIC DNA]</scope>
    <source>
        <strain evidence="3 4">3608</strain>
    </source>
</reference>
<feature type="transmembrane region" description="Helical" evidence="2">
    <location>
        <begin position="301"/>
        <end position="322"/>
    </location>
</feature>
<feature type="compositionally biased region" description="Low complexity" evidence="1">
    <location>
        <begin position="93"/>
        <end position="105"/>
    </location>
</feature>
<dbReference type="InterPro" id="IPR026505">
    <property type="entry name" value="Solute_c_fam_35_mem_F3/F4"/>
</dbReference>
<dbReference type="OrthoDB" id="10062838at2759"/>
<dbReference type="InterPro" id="IPR037185">
    <property type="entry name" value="EmrE-like"/>
</dbReference>
<feature type="transmembrane region" description="Helical" evidence="2">
    <location>
        <begin position="198"/>
        <end position="214"/>
    </location>
</feature>
<dbReference type="AlphaFoldDB" id="A0A0F7ZGJ1"/>
<feature type="region of interest" description="Disordered" evidence="1">
    <location>
        <begin position="1"/>
        <end position="178"/>
    </location>
</feature>
<feature type="transmembrane region" description="Helical" evidence="2">
    <location>
        <begin position="234"/>
        <end position="253"/>
    </location>
</feature>
<protein>
    <recommendedName>
        <fullName evidence="5">EamA domain-containing protein</fullName>
    </recommendedName>
</protein>
<feature type="transmembrane region" description="Helical" evidence="2">
    <location>
        <begin position="334"/>
        <end position="351"/>
    </location>
</feature>
<dbReference type="SUPFAM" id="SSF103481">
    <property type="entry name" value="Multidrug resistance efflux transporter EmrE"/>
    <property type="match status" value="2"/>
</dbReference>
<dbReference type="PANTHER" id="PTHR19346:SF4">
    <property type="entry name" value="SUGAR PHOSPHATE TRANSPORTER DOMAIN-CONTAINING PROTEIN"/>
    <property type="match status" value="1"/>
</dbReference>
<organism evidence="3 4">
    <name type="scientific">Hirsutella minnesotensis 3608</name>
    <dbReference type="NCBI Taxonomy" id="1043627"/>
    <lineage>
        <taxon>Eukaryota</taxon>
        <taxon>Fungi</taxon>
        <taxon>Dikarya</taxon>
        <taxon>Ascomycota</taxon>
        <taxon>Pezizomycotina</taxon>
        <taxon>Sordariomycetes</taxon>
        <taxon>Hypocreomycetidae</taxon>
        <taxon>Hypocreales</taxon>
        <taxon>Ophiocordycipitaceae</taxon>
        <taxon>Hirsutella</taxon>
    </lineage>
</organism>